<evidence type="ECO:0000256" key="1">
    <source>
        <dbReference type="ARBA" id="ARBA00007699"/>
    </source>
</evidence>
<dbReference type="NCBIfam" id="TIGR02729">
    <property type="entry name" value="Obg_CgtA"/>
    <property type="match status" value="1"/>
</dbReference>
<dbReference type="SUPFAM" id="SSF82051">
    <property type="entry name" value="Obg GTP-binding protein N-terminal domain"/>
    <property type="match status" value="1"/>
</dbReference>
<evidence type="ECO:0000256" key="6">
    <source>
        <dbReference type="ARBA" id="ARBA00023134"/>
    </source>
</evidence>
<evidence type="ECO:0000256" key="5">
    <source>
        <dbReference type="ARBA" id="ARBA00022842"/>
    </source>
</evidence>
<dbReference type="InterPro" id="IPR006074">
    <property type="entry name" value="GTP1-OBG_CS"/>
</dbReference>
<dbReference type="InterPro" id="IPR036726">
    <property type="entry name" value="GTP1_OBG_dom_sf"/>
</dbReference>
<accession>A0A2M8EMS7</accession>
<evidence type="ECO:0000259" key="8">
    <source>
        <dbReference type="PROSITE" id="PS51710"/>
    </source>
</evidence>
<dbReference type="EMBL" id="PFSJ01000003">
    <property type="protein sequence ID" value="PJC24040.1"/>
    <property type="molecule type" value="Genomic_DNA"/>
</dbReference>
<dbReference type="PIRSF" id="PIRSF002401">
    <property type="entry name" value="GTP_bd_Obg/CgtA"/>
    <property type="match status" value="1"/>
</dbReference>
<feature type="binding site" evidence="7">
    <location>
        <begin position="163"/>
        <end position="170"/>
    </location>
    <ligand>
        <name>GTP</name>
        <dbReference type="ChEBI" id="CHEBI:37565"/>
    </ligand>
</feature>
<evidence type="ECO:0000313" key="10">
    <source>
        <dbReference type="EMBL" id="PJC24040.1"/>
    </source>
</evidence>
<comment type="subunit">
    <text evidence="7">Monomer.</text>
</comment>
<dbReference type="Gene3D" id="2.70.210.12">
    <property type="entry name" value="GTP1/OBG domain"/>
    <property type="match status" value="1"/>
</dbReference>
<dbReference type="GO" id="GO:0005525">
    <property type="term" value="F:GTP binding"/>
    <property type="evidence" value="ECO:0007669"/>
    <property type="project" value="UniProtKB-UniRule"/>
</dbReference>
<dbReference type="PRINTS" id="PR00326">
    <property type="entry name" value="GTP1OBG"/>
</dbReference>
<organism evidence="10 11">
    <name type="scientific">candidate division WWE3 bacterium CG_4_9_14_0_2_um_filter_35_11</name>
    <dbReference type="NCBI Taxonomy" id="1975077"/>
    <lineage>
        <taxon>Bacteria</taxon>
        <taxon>Katanobacteria</taxon>
    </lineage>
</organism>
<dbReference type="InterPro" id="IPR045086">
    <property type="entry name" value="OBG_GTPase"/>
</dbReference>
<sequence>MIDTAEITIKSGDGGDGIVSFRREKYIPKGGPWGGDGGKGGDLIFIVDNHINTLSSFRRKRLYKAQNGQDGMKNLMSGKKGETLYVQVPKGTIIRNKAGEILKDLTVEGEEFTISRGGRGGLGNWHFKSSINQTPRESTPGIKTPEIKITLELKLIADAGFIGMPNSGKSTLLNILTNSNVKTATYEFTTLEPNLGVLESQDIVLADIPGLIEGASNGKGLGHEFLRHVERTKVLIHILDGSIILNQPIKTIYENYKAIRNELGDWNKDLLEKDEIIVINKTDLSIVLEKEKEITKIFASNGINNVLFISAITGYQVDKLIYSISNEVKNYKAKINENDENKEKVLNIRDLKNRRIVFLEKQSAEIGPQF</sequence>
<feature type="domain" description="OBG-type G" evidence="8">
    <location>
        <begin position="157"/>
        <end position="329"/>
    </location>
</feature>
<feature type="binding site" evidence="7">
    <location>
        <position position="190"/>
    </location>
    <ligand>
        <name>Mg(2+)</name>
        <dbReference type="ChEBI" id="CHEBI:18420"/>
    </ligand>
</feature>
<dbReference type="GO" id="GO:0005737">
    <property type="term" value="C:cytoplasm"/>
    <property type="evidence" value="ECO:0007669"/>
    <property type="project" value="UniProtKB-SubCell"/>
</dbReference>
<keyword evidence="2 7" id="KW-0963">Cytoplasm</keyword>
<evidence type="ECO:0000256" key="2">
    <source>
        <dbReference type="ARBA" id="ARBA00022490"/>
    </source>
</evidence>
<evidence type="ECO:0000313" key="11">
    <source>
        <dbReference type="Proteomes" id="UP000229756"/>
    </source>
</evidence>
<dbReference type="GO" id="GO:0042254">
    <property type="term" value="P:ribosome biogenesis"/>
    <property type="evidence" value="ECO:0007669"/>
    <property type="project" value="UniProtKB-UniRule"/>
</dbReference>
<comment type="similarity">
    <text evidence="1 7">Belongs to the TRAFAC class OBG-HflX-like GTPase superfamily. OBG GTPase family.</text>
</comment>
<feature type="binding site" evidence="7">
    <location>
        <begin position="280"/>
        <end position="283"/>
    </location>
    <ligand>
        <name>GTP</name>
        <dbReference type="ChEBI" id="CHEBI:37565"/>
    </ligand>
</feature>
<evidence type="ECO:0000256" key="4">
    <source>
        <dbReference type="ARBA" id="ARBA00022801"/>
    </source>
</evidence>
<dbReference type="NCBIfam" id="NF008956">
    <property type="entry name" value="PRK12299.1"/>
    <property type="match status" value="1"/>
</dbReference>
<dbReference type="GO" id="GO:0003924">
    <property type="term" value="F:GTPase activity"/>
    <property type="evidence" value="ECO:0007669"/>
    <property type="project" value="UniProtKB-UniRule"/>
</dbReference>
<evidence type="ECO:0000259" key="9">
    <source>
        <dbReference type="PROSITE" id="PS51883"/>
    </source>
</evidence>
<dbReference type="EC" id="3.6.5.-" evidence="7"/>
<dbReference type="InterPro" id="IPR031167">
    <property type="entry name" value="G_OBG"/>
</dbReference>
<dbReference type="NCBIfam" id="NF008955">
    <property type="entry name" value="PRK12297.1"/>
    <property type="match status" value="1"/>
</dbReference>
<dbReference type="CDD" id="cd01898">
    <property type="entry name" value="Obg"/>
    <property type="match status" value="1"/>
</dbReference>
<proteinExistence type="inferred from homology"/>
<dbReference type="PROSITE" id="PS51710">
    <property type="entry name" value="G_OBG"/>
    <property type="match status" value="1"/>
</dbReference>
<evidence type="ECO:0000256" key="3">
    <source>
        <dbReference type="ARBA" id="ARBA00022741"/>
    </source>
</evidence>
<feature type="binding site" evidence="7">
    <location>
        <begin position="188"/>
        <end position="192"/>
    </location>
    <ligand>
        <name>GTP</name>
        <dbReference type="ChEBI" id="CHEBI:37565"/>
    </ligand>
</feature>
<reference evidence="11" key="1">
    <citation type="submission" date="2017-09" db="EMBL/GenBank/DDBJ databases">
        <title>Depth-based differentiation of microbial function through sediment-hosted aquifers and enrichment of novel symbionts in the deep terrestrial subsurface.</title>
        <authorList>
            <person name="Probst A.J."/>
            <person name="Ladd B."/>
            <person name="Jarett J.K."/>
            <person name="Geller-Mcgrath D.E."/>
            <person name="Sieber C.M.K."/>
            <person name="Emerson J.B."/>
            <person name="Anantharaman K."/>
            <person name="Thomas B.C."/>
            <person name="Malmstrom R."/>
            <person name="Stieglmeier M."/>
            <person name="Klingl A."/>
            <person name="Woyke T."/>
            <person name="Ryan C.M."/>
            <person name="Banfield J.F."/>
        </authorList>
    </citation>
    <scope>NUCLEOTIDE SEQUENCE [LARGE SCALE GENOMIC DNA]</scope>
</reference>
<feature type="binding site" evidence="7">
    <location>
        <position position="170"/>
    </location>
    <ligand>
        <name>Mg(2+)</name>
        <dbReference type="ChEBI" id="CHEBI:18420"/>
    </ligand>
</feature>
<keyword evidence="3 7" id="KW-0547">Nucleotide-binding</keyword>
<dbReference type="PROSITE" id="PS00905">
    <property type="entry name" value="GTP1_OBG"/>
    <property type="match status" value="1"/>
</dbReference>
<keyword evidence="6 7" id="KW-0342">GTP-binding</keyword>
<comment type="cofactor">
    <cofactor evidence="7">
        <name>Mg(2+)</name>
        <dbReference type="ChEBI" id="CHEBI:18420"/>
    </cofactor>
</comment>
<dbReference type="FunFam" id="2.70.210.12:FF:000001">
    <property type="entry name" value="GTPase Obg"/>
    <property type="match status" value="1"/>
</dbReference>
<dbReference type="HAMAP" id="MF_01454">
    <property type="entry name" value="GTPase_Obg"/>
    <property type="match status" value="1"/>
</dbReference>
<comment type="caution">
    <text evidence="10">The sequence shown here is derived from an EMBL/GenBank/DDBJ whole genome shotgun (WGS) entry which is preliminary data.</text>
</comment>
<comment type="subcellular location">
    <subcellularLocation>
        <location evidence="7">Cytoplasm</location>
    </subcellularLocation>
</comment>
<dbReference type="Pfam" id="PF01018">
    <property type="entry name" value="GTP1_OBG"/>
    <property type="match status" value="1"/>
</dbReference>
<feature type="binding site" evidence="7">
    <location>
        <begin position="310"/>
        <end position="312"/>
    </location>
    <ligand>
        <name>GTP</name>
        <dbReference type="ChEBI" id="CHEBI:37565"/>
    </ligand>
</feature>
<dbReference type="PANTHER" id="PTHR11702">
    <property type="entry name" value="DEVELOPMENTALLY REGULATED GTP-BINDING PROTEIN-RELATED"/>
    <property type="match status" value="1"/>
</dbReference>
<dbReference type="Proteomes" id="UP000229756">
    <property type="component" value="Unassembled WGS sequence"/>
</dbReference>
<dbReference type="AlphaFoldDB" id="A0A2M8EMS7"/>
<keyword evidence="4 7" id="KW-0378">Hydrolase</keyword>
<name>A0A2M8EMS7_UNCKA</name>
<dbReference type="InterPro" id="IPR006073">
    <property type="entry name" value="GTP-bd"/>
</dbReference>
<dbReference type="PANTHER" id="PTHR11702:SF31">
    <property type="entry name" value="MITOCHONDRIAL RIBOSOME-ASSOCIATED GTPASE 2"/>
    <property type="match status" value="1"/>
</dbReference>
<feature type="domain" description="Obg" evidence="9">
    <location>
        <begin position="1"/>
        <end position="156"/>
    </location>
</feature>
<keyword evidence="5 7" id="KW-0460">Magnesium</keyword>
<dbReference type="Pfam" id="PF01926">
    <property type="entry name" value="MMR_HSR1"/>
    <property type="match status" value="1"/>
</dbReference>
<dbReference type="InterPro" id="IPR027417">
    <property type="entry name" value="P-loop_NTPase"/>
</dbReference>
<protein>
    <recommendedName>
        <fullName evidence="7">GTPase Obg</fullName>
        <ecNumber evidence="7">3.6.5.-</ecNumber>
    </recommendedName>
    <alternativeName>
        <fullName evidence="7">GTP-binding protein Obg</fullName>
    </alternativeName>
</protein>
<comment type="function">
    <text evidence="7">An essential GTPase which binds GTP, GDP and possibly (p)ppGpp with moderate affinity, with high nucleotide exchange rates and a fairly low GTP hydrolysis rate. Plays a role in control of the cell cycle, stress response, ribosome biogenesis and in those bacteria that undergo differentiation, in morphogenesis control.</text>
</comment>
<dbReference type="InterPro" id="IPR014100">
    <property type="entry name" value="GTP-bd_Obg/CgtA"/>
</dbReference>
<dbReference type="PROSITE" id="PS51883">
    <property type="entry name" value="OBG"/>
    <property type="match status" value="1"/>
</dbReference>
<keyword evidence="7" id="KW-0479">Metal-binding</keyword>
<dbReference type="InterPro" id="IPR006169">
    <property type="entry name" value="GTP1_OBG_dom"/>
</dbReference>
<evidence type="ECO:0000256" key="7">
    <source>
        <dbReference type="HAMAP-Rule" id="MF_01454"/>
    </source>
</evidence>
<feature type="binding site" evidence="7">
    <location>
        <begin position="207"/>
        <end position="210"/>
    </location>
    <ligand>
        <name>GTP</name>
        <dbReference type="ChEBI" id="CHEBI:37565"/>
    </ligand>
</feature>
<dbReference type="Gene3D" id="3.40.50.300">
    <property type="entry name" value="P-loop containing nucleotide triphosphate hydrolases"/>
    <property type="match status" value="1"/>
</dbReference>
<dbReference type="GO" id="GO:0000287">
    <property type="term" value="F:magnesium ion binding"/>
    <property type="evidence" value="ECO:0007669"/>
    <property type="project" value="InterPro"/>
</dbReference>
<dbReference type="SUPFAM" id="SSF52540">
    <property type="entry name" value="P-loop containing nucleoside triphosphate hydrolases"/>
    <property type="match status" value="1"/>
</dbReference>
<gene>
    <name evidence="7" type="primary">obg</name>
    <name evidence="10" type="ORF">CO058_00205</name>
</gene>